<dbReference type="AlphaFoldDB" id="A0A397EKZ9"/>
<dbReference type="Pfam" id="PF10551">
    <property type="entry name" value="MULE"/>
    <property type="match status" value="1"/>
</dbReference>
<dbReference type="EMBL" id="QUTE01016578">
    <property type="protein sequence ID" value="RHY96451.1"/>
    <property type="molecule type" value="Genomic_DNA"/>
</dbReference>
<dbReference type="EMBL" id="QUTE01022732">
    <property type="protein sequence ID" value="RHY81678.1"/>
    <property type="molecule type" value="Genomic_DNA"/>
</dbReference>
<accession>A0A397EKZ9</accession>
<dbReference type="VEuPathDB" id="FungiDB:H257_17245"/>
<evidence type="ECO:0000313" key="2">
    <source>
        <dbReference type="EMBL" id="RHY81678.1"/>
    </source>
</evidence>
<organism evidence="2 4">
    <name type="scientific">Aphanomyces astaci</name>
    <name type="common">Crayfish plague agent</name>
    <dbReference type="NCBI Taxonomy" id="112090"/>
    <lineage>
        <taxon>Eukaryota</taxon>
        <taxon>Sar</taxon>
        <taxon>Stramenopiles</taxon>
        <taxon>Oomycota</taxon>
        <taxon>Saprolegniomycetes</taxon>
        <taxon>Saprolegniales</taxon>
        <taxon>Verrucalvaceae</taxon>
        <taxon>Aphanomyces</taxon>
    </lineage>
</organism>
<sequence length="298" mass="34375">MLHDLRSWIGEDPKRMPKTLFKMLRVHHQSGNYGDAACPTLRQVQQSINYVRTKELHHKSTVPAVEEALQHWVLPTAQEDQEIHHPFVFGVEKVDGKPRVGNGGLQSFRVGTIFQCGLDNDTCNDIVYDNNVMHSYSYIGFTTLDVMNRYKTTCEDNPRRKILCHVDTTFSTNKSGYPVFVFGYSDMAGSFHVLCICITSQRTHDDVAWLLKSLKKEFEDQLDFAWEPRLLMGDADKAQYLGMTTAMDQQLPEIEYLMCFYHVIKKSIGRTKLHVPHLMQEIVKALKFESELEKPWAN</sequence>
<comment type="caution">
    <text evidence="2">The sequence shown here is derived from an EMBL/GenBank/DDBJ whole genome shotgun (WGS) entry which is preliminary data.</text>
</comment>
<evidence type="ECO:0000313" key="3">
    <source>
        <dbReference type="EMBL" id="RHY96451.1"/>
    </source>
</evidence>
<evidence type="ECO:0000259" key="1">
    <source>
        <dbReference type="Pfam" id="PF10551"/>
    </source>
</evidence>
<dbReference type="InterPro" id="IPR018289">
    <property type="entry name" value="MULE_transposase_dom"/>
</dbReference>
<reference evidence="2 4" key="1">
    <citation type="submission" date="2018-08" db="EMBL/GenBank/DDBJ databases">
        <title>Aphanomyces genome sequencing and annotation.</title>
        <authorList>
            <person name="Minardi D."/>
            <person name="Oidtmann B."/>
            <person name="Van Der Giezen M."/>
            <person name="Studholme D.J."/>
        </authorList>
    </citation>
    <scope>NUCLEOTIDE SEQUENCE [LARGE SCALE GENOMIC DNA]</scope>
    <source>
        <strain evidence="2 4">197901</strain>
    </source>
</reference>
<gene>
    <name evidence="3" type="ORF">DYB31_016543</name>
    <name evidence="2" type="ORF">DYB31_016635</name>
</gene>
<evidence type="ECO:0000313" key="4">
    <source>
        <dbReference type="Proteomes" id="UP000266196"/>
    </source>
</evidence>
<protein>
    <recommendedName>
        <fullName evidence="1">MULE transposase domain-containing protein</fullName>
    </recommendedName>
</protein>
<dbReference type="Proteomes" id="UP000266196">
    <property type="component" value="Unassembled WGS sequence"/>
</dbReference>
<feature type="domain" description="MULE transposase" evidence="1">
    <location>
        <begin position="164"/>
        <end position="266"/>
    </location>
</feature>
<name>A0A397EKZ9_APHAT</name>
<proteinExistence type="predicted"/>